<dbReference type="Proteomes" id="UP000207598">
    <property type="component" value="Unassembled WGS sequence"/>
</dbReference>
<organism evidence="2 3">
    <name type="scientific">Maliponia aquimaris</name>
    <dbReference type="NCBI Taxonomy" id="1673631"/>
    <lineage>
        <taxon>Bacteria</taxon>
        <taxon>Pseudomonadati</taxon>
        <taxon>Pseudomonadota</taxon>
        <taxon>Alphaproteobacteria</taxon>
        <taxon>Rhodobacterales</taxon>
        <taxon>Paracoccaceae</taxon>
        <taxon>Maliponia</taxon>
    </lineage>
</organism>
<proteinExistence type="predicted"/>
<keyword evidence="3" id="KW-1185">Reference proteome</keyword>
<sequence length="141" mass="15794">MRMTALSLPLILSCLTAPAAMAQVRDSVFASYDDYARFVDEKIMSRDFVPLVQELGGRDEYTAEQLAGVNAQLLNAMPVDFTGVTVFRETDLGGGVRQEARMYWTGELYAFYYAILHDRGDELVVVNFTLNTSVADIMSRF</sequence>
<name>A0A238L6J9_9RHOB</name>
<gene>
    <name evidence="2" type="ORF">MAA8898_04889</name>
</gene>
<reference evidence="2 3" key="1">
    <citation type="submission" date="2017-05" db="EMBL/GenBank/DDBJ databases">
        <authorList>
            <person name="Song R."/>
            <person name="Chenine A.L."/>
            <person name="Ruprecht R.M."/>
        </authorList>
    </citation>
    <scope>NUCLEOTIDE SEQUENCE [LARGE SCALE GENOMIC DNA]</scope>
    <source>
        <strain evidence="2 3">CECT 8898</strain>
    </source>
</reference>
<protein>
    <recommendedName>
        <fullName evidence="4">DUF3887 domain-containing protein</fullName>
    </recommendedName>
</protein>
<evidence type="ECO:0000256" key="1">
    <source>
        <dbReference type="SAM" id="SignalP"/>
    </source>
</evidence>
<feature type="signal peptide" evidence="1">
    <location>
        <begin position="1"/>
        <end position="22"/>
    </location>
</feature>
<evidence type="ECO:0008006" key="4">
    <source>
        <dbReference type="Google" id="ProtNLM"/>
    </source>
</evidence>
<dbReference type="EMBL" id="FXYF01000024">
    <property type="protein sequence ID" value="SMX50627.1"/>
    <property type="molecule type" value="Genomic_DNA"/>
</dbReference>
<accession>A0A238L6J9</accession>
<keyword evidence="1" id="KW-0732">Signal</keyword>
<evidence type="ECO:0000313" key="3">
    <source>
        <dbReference type="Proteomes" id="UP000207598"/>
    </source>
</evidence>
<dbReference type="AlphaFoldDB" id="A0A238L6J9"/>
<feature type="chain" id="PRO_5012534190" description="DUF3887 domain-containing protein" evidence="1">
    <location>
        <begin position="23"/>
        <end position="141"/>
    </location>
</feature>
<evidence type="ECO:0000313" key="2">
    <source>
        <dbReference type="EMBL" id="SMX50627.1"/>
    </source>
</evidence>